<gene>
    <name evidence="8" type="ORF">HS088_TW15G01237</name>
</gene>
<feature type="transmembrane region" description="Helical" evidence="7">
    <location>
        <begin position="258"/>
        <end position="281"/>
    </location>
</feature>
<sequence>MVVYWLHAILKRHFTGLNPWVYRKRVVQYPLLTKGEEEKEEEEDSDDDVDFQKPSKLGESKNFIFMSRIYRKRVIHDVHYPLLTKGEEEEEEEEDLDDDVEFQKPSTLGHSKNFIFMSSINFSEANYRTLGWLYNNTLNGSRLHTVTNTATFQSYNTNQEVHMQSQKTHIHNLIEILRTTETKISNNNNNMNKKKDAAKDHQRKKFREFDSLRFTSTQLYKEHADLGCSINDDDGHKEVICHTEEALYRAKSLVNIEFSWYLVLVTILCMLFYLILIRVYGKMDVQYSSLMKEEEEDEVESRKPV</sequence>
<protein>
    <submittedName>
        <fullName evidence="8">Uncharacterized protein</fullName>
    </submittedName>
</protein>
<dbReference type="AlphaFoldDB" id="A0A7J7CNQ4"/>
<feature type="region of interest" description="Disordered" evidence="6">
    <location>
        <begin position="35"/>
        <end position="54"/>
    </location>
</feature>
<name>A0A7J7CNQ4_TRIWF</name>
<keyword evidence="5 7" id="KW-0472">Membrane</keyword>
<dbReference type="InParanoid" id="A0A7J7CNQ4"/>
<evidence type="ECO:0000256" key="5">
    <source>
        <dbReference type="ARBA" id="ARBA00023136"/>
    </source>
</evidence>
<evidence type="ECO:0000256" key="6">
    <source>
        <dbReference type="SAM" id="MobiDB-lite"/>
    </source>
</evidence>
<dbReference type="PANTHER" id="PTHR46285">
    <property type="entry name" value="PROTEINASE INHIBITOR I4, SERPIN (DUF716)-RELATED"/>
    <property type="match status" value="1"/>
</dbReference>
<keyword evidence="3 7" id="KW-0812">Transmembrane</keyword>
<evidence type="ECO:0000256" key="7">
    <source>
        <dbReference type="SAM" id="Phobius"/>
    </source>
</evidence>
<keyword evidence="9" id="KW-1185">Reference proteome</keyword>
<reference evidence="8 9" key="1">
    <citation type="journal article" date="2020" name="Nat. Commun.">
        <title>Genome of Tripterygium wilfordii and identification of cytochrome P450 involved in triptolide biosynthesis.</title>
        <authorList>
            <person name="Tu L."/>
            <person name="Su P."/>
            <person name="Zhang Z."/>
            <person name="Gao L."/>
            <person name="Wang J."/>
            <person name="Hu T."/>
            <person name="Zhou J."/>
            <person name="Zhang Y."/>
            <person name="Zhao Y."/>
            <person name="Liu Y."/>
            <person name="Song Y."/>
            <person name="Tong Y."/>
            <person name="Lu Y."/>
            <person name="Yang J."/>
            <person name="Xu C."/>
            <person name="Jia M."/>
            <person name="Peters R.J."/>
            <person name="Huang L."/>
            <person name="Gao W."/>
        </authorList>
    </citation>
    <scope>NUCLEOTIDE SEQUENCE [LARGE SCALE GENOMIC DNA]</scope>
    <source>
        <strain evidence="9">cv. XIE 37</strain>
        <tissue evidence="8">Leaf</tissue>
    </source>
</reference>
<evidence type="ECO:0000256" key="3">
    <source>
        <dbReference type="ARBA" id="ARBA00022692"/>
    </source>
</evidence>
<evidence type="ECO:0000256" key="4">
    <source>
        <dbReference type="ARBA" id="ARBA00022989"/>
    </source>
</evidence>
<proteinExistence type="inferred from homology"/>
<feature type="compositionally biased region" description="Acidic residues" evidence="6">
    <location>
        <begin position="38"/>
        <end position="49"/>
    </location>
</feature>
<dbReference type="EMBL" id="JAAARO010000015">
    <property type="protein sequence ID" value="KAF5735722.1"/>
    <property type="molecule type" value="Genomic_DNA"/>
</dbReference>
<organism evidence="8 9">
    <name type="scientific">Tripterygium wilfordii</name>
    <name type="common">Thunder God vine</name>
    <dbReference type="NCBI Taxonomy" id="458696"/>
    <lineage>
        <taxon>Eukaryota</taxon>
        <taxon>Viridiplantae</taxon>
        <taxon>Streptophyta</taxon>
        <taxon>Embryophyta</taxon>
        <taxon>Tracheophyta</taxon>
        <taxon>Spermatophyta</taxon>
        <taxon>Magnoliopsida</taxon>
        <taxon>eudicotyledons</taxon>
        <taxon>Gunneridae</taxon>
        <taxon>Pentapetalae</taxon>
        <taxon>rosids</taxon>
        <taxon>fabids</taxon>
        <taxon>Celastrales</taxon>
        <taxon>Celastraceae</taxon>
        <taxon>Tripterygium</taxon>
    </lineage>
</organism>
<evidence type="ECO:0000313" key="9">
    <source>
        <dbReference type="Proteomes" id="UP000593562"/>
    </source>
</evidence>
<evidence type="ECO:0000256" key="2">
    <source>
        <dbReference type="ARBA" id="ARBA00006948"/>
    </source>
</evidence>
<accession>A0A7J7CNQ4</accession>
<comment type="caution">
    <text evidence="8">The sequence shown here is derived from an EMBL/GenBank/DDBJ whole genome shotgun (WGS) entry which is preliminary data.</text>
</comment>
<keyword evidence="4 7" id="KW-1133">Transmembrane helix</keyword>
<dbReference type="PANTHER" id="PTHR46285:SF3">
    <property type="entry name" value="PROTEINASE INHIBITOR I4, SERPIN (DUF716)"/>
    <property type="match status" value="1"/>
</dbReference>
<dbReference type="InterPro" id="IPR006904">
    <property type="entry name" value="DUF716"/>
</dbReference>
<evidence type="ECO:0000313" key="8">
    <source>
        <dbReference type="EMBL" id="KAF5735722.1"/>
    </source>
</evidence>
<evidence type="ECO:0000256" key="1">
    <source>
        <dbReference type="ARBA" id="ARBA00004141"/>
    </source>
</evidence>
<dbReference type="Pfam" id="PF04819">
    <property type="entry name" value="DUF716"/>
    <property type="match status" value="1"/>
</dbReference>
<comment type="similarity">
    <text evidence="2">Belongs to the TMEM45 family.</text>
</comment>
<dbReference type="Proteomes" id="UP000593562">
    <property type="component" value="Unassembled WGS sequence"/>
</dbReference>
<comment type="subcellular location">
    <subcellularLocation>
        <location evidence="1">Membrane</location>
        <topology evidence="1">Multi-pass membrane protein</topology>
    </subcellularLocation>
</comment>
<dbReference type="GO" id="GO:0016020">
    <property type="term" value="C:membrane"/>
    <property type="evidence" value="ECO:0007669"/>
    <property type="project" value="UniProtKB-SubCell"/>
</dbReference>